<proteinExistence type="predicted"/>
<evidence type="ECO:0000256" key="1">
    <source>
        <dbReference type="SAM" id="MobiDB-lite"/>
    </source>
</evidence>
<comment type="caution">
    <text evidence="3">The sequence shown here is derived from an EMBL/GenBank/DDBJ whole genome shotgun (WGS) entry which is preliminary data.</text>
</comment>
<dbReference type="OrthoDB" id="2758629at2759"/>
<feature type="chain" id="PRO_5001587682" evidence="2">
    <location>
        <begin position="22"/>
        <end position="424"/>
    </location>
</feature>
<feature type="compositionally biased region" description="Low complexity" evidence="1">
    <location>
        <begin position="296"/>
        <end position="311"/>
    </location>
</feature>
<dbReference type="OMA" id="PEWIRPH"/>
<feature type="compositionally biased region" description="Polar residues" evidence="1">
    <location>
        <begin position="190"/>
        <end position="205"/>
    </location>
</feature>
<organism evidence="3 4">
    <name type="scientific">Pycnoporus cinnabarinus</name>
    <name type="common">Cinnabar-red polypore</name>
    <name type="synonym">Trametes cinnabarina</name>
    <dbReference type="NCBI Taxonomy" id="5643"/>
    <lineage>
        <taxon>Eukaryota</taxon>
        <taxon>Fungi</taxon>
        <taxon>Dikarya</taxon>
        <taxon>Basidiomycota</taxon>
        <taxon>Agaricomycotina</taxon>
        <taxon>Agaricomycetes</taxon>
        <taxon>Polyporales</taxon>
        <taxon>Polyporaceae</taxon>
        <taxon>Trametes</taxon>
    </lineage>
</organism>
<keyword evidence="4" id="KW-1185">Reference proteome</keyword>
<feature type="region of interest" description="Disordered" evidence="1">
    <location>
        <begin position="247"/>
        <end position="267"/>
    </location>
</feature>
<evidence type="ECO:0000256" key="2">
    <source>
        <dbReference type="SAM" id="SignalP"/>
    </source>
</evidence>
<gene>
    <name evidence="3" type="ORF">BN946_scf185015.g22</name>
</gene>
<sequence>MWKNPLWLCLHLCSLSRLLLAFGTLFCAKLSISRPVAAQKPPKAKKAVQAAAAEYVAQSESADALDPDSSYPDWVRPHLAEIREQAKRQWTLYVPKASLPIPEIVIQCCDDELVPDSPESMYSCDTASSISEVDTPPPTTPTLASPVSFYFPASPTFSAGDYLQVPPPSFNAPREEDKPVTRNVSNVSGRTFTLTAPPGRSTQLNKTRERRKADCEVQAQALMIECDATRRDVYSPLLAHFTKSKVGRGSGANSAVSHGRKGSVTQASGGRITAVGLGLHFRSKLGFHSSLDTALASDASGTGRTTSSSASDNRRGDRGSCSVSQAFAATSDVAFPAAGAVQIDANASSVSSGRVARLVEAFDSSHSLASVDSGHVKLTDILEDYYSDLCVENIETAAEEERLADAGLVVHETHARRAVVVYAV</sequence>
<feature type="signal peptide" evidence="2">
    <location>
        <begin position="1"/>
        <end position="21"/>
    </location>
</feature>
<reference evidence="3" key="1">
    <citation type="submission" date="2014-01" db="EMBL/GenBank/DDBJ databases">
        <title>The genome of the white-rot fungus Pycnoporus cinnabarinus: a basidiomycete model with a versatile arsenal for lignocellulosic biomass breakdown.</title>
        <authorList>
            <person name="Levasseur A."/>
            <person name="Lomascolo A."/>
            <person name="Ruiz-Duenas F.J."/>
            <person name="Uzan E."/>
            <person name="Piumi F."/>
            <person name="Kues U."/>
            <person name="Ram A.F.J."/>
            <person name="Murat C."/>
            <person name="Haon M."/>
            <person name="Benoit I."/>
            <person name="Arfi Y."/>
            <person name="Chevret D."/>
            <person name="Drula E."/>
            <person name="Kwon M.J."/>
            <person name="Gouret P."/>
            <person name="Lesage-Meessen L."/>
            <person name="Lombard V."/>
            <person name="Mariette J."/>
            <person name="Noirot C."/>
            <person name="Park J."/>
            <person name="Patyshakuliyeva A."/>
            <person name="Wieneger R.A.B."/>
            <person name="Wosten H.A.B."/>
            <person name="Martin F."/>
            <person name="Coutinho P.M."/>
            <person name="de Vries R."/>
            <person name="Martinez A.T."/>
            <person name="Klopp C."/>
            <person name="Pontarotti P."/>
            <person name="Henrissat B."/>
            <person name="Record E."/>
        </authorList>
    </citation>
    <scope>NUCLEOTIDE SEQUENCE [LARGE SCALE GENOMIC DNA]</scope>
    <source>
        <strain evidence="3">BRFM137</strain>
    </source>
</reference>
<dbReference type="AlphaFoldDB" id="A0A060SN84"/>
<feature type="region of interest" description="Disordered" evidence="1">
    <location>
        <begin position="296"/>
        <end position="318"/>
    </location>
</feature>
<dbReference type="HOGENOM" id="CLU_647489_0_0_1"/>
<feature type="region of interest" description="Disordered" evidence="1">
    <location>
        <begin position="190"/>
        <end position="211"/>
    </location>
</feature>
<evidence type="ECO:0000313" key="4">
    <source>
        <dbReference type="Proteomes" id="UP000029665"/>
    </source>
</evidence>
<dbReference type="EMBL" id="CCBP010000123">
    <property type="protein sequence ID" value="CDO73694.1"/>
    <property type="molecule type" value="Genomic_DNA"/>
</dbReference>
<protein>
    <submittedName>
        <fullName evidence="3">Uncharacterized protein</fullName>
    </submittedName>
</protein>
<name>A0A060SN84_PYCCI</name>
<dbReference type="Proteomes" id="UP000029665">
    <property type="component" value="Unassembled WGS sequence"/>
</dbReference>
<accession>A0A060SN84</accession>
<evidence type="ECO:0000313" key="3">
    <source>
        <dbReference type="EMBL" id="CDO73694.1"/>
    </source>
</evidence>
<keyword evidence="2" id="KW-0732">Signal</keyword>